<reference evidence="2 3" key="1">
    <citation type="submission" date="2023-10" db="EMBL/GenBank/DDBJ databases">
        <title>Screening of Alkalihalobacillus lindianensis BZ-TG-R113 and Its Alleviation of Salt Stress on Rapeseed Growth.</title>
        <authorList>
            <person name="Zhao B."/>
            <person name="Guo T."/>
        </authorList>
    </citation>
    <scope>NUCLEOTIDE SEQUENCE [LARGE SCALE GENOMIC DNA]</scope>
    <source>
        <strain evidence="2 3">BZ-TG-R113</strain>
    </source>
</reference>
<name>A0ABU3XHR9_9BACI</name>
<dbReference type="SUPFAM" id="SSF51735">
    <property type="entry name" value="NAD(P)-binding Rossmann-fold domains"/>
    <property type="match status" value="1"/>
</dbReference>
<sequence>MKILIVGTGYVGTTTALVFCEMGHQVTGL</sequence>
<accession>A0ABU3XHR9</accession>
<evidence type="ECO:0000259" key="1">
    <source>
        <dbReference type="Pfam" id="PF03721"/>
    </source>
</evidence>
<comment type="caution">
    <text evidence="2">The sequence shown here is derived from an EMBL/GenBank/DDBJ whole genome shotgun (WGS) entry which is preliminary data.</text>
</comment>
<dbReference type="RefSeq" id="WP_317124346.1">
    <property type="nucleotide sequence ID" value="NZ_JAWJBA010000723.1"/>
</dbReference>
<feature type="domain" description="UDP-glucose/GDP-mannose dehydrogenase N-terminal" evidence="1">
    <location>
        <begin position="1"/>
        <end position="28"/>
    </location>
</feature>
<organism evidence="2 3">
    <name type="scientific">Alkalihalophilus lindianensis</name>
    <dbReference type="NCBI Taxonomy" id="1630542"/>
    <lineage>
        <taxon>Bacteria</taxon>
        <taxon>Bacillati</taxon>
        <taxon>Bacillota</taxon>
        <taxon>Bacilli</taxon>
        <taxon>Bacillales</taxon>
        <taxon>Bacillaceae</taxon>
        <taxon>Alkalihalophilus</taxon>
    </lineage>
</organism>
<gene>
    <name evidence="2" type="ORF">RYX56_24070</name>
</gene>
<evidence type="ECO:0000313" key="3">
    <source>
        <dbReference type="Proteomes" id="UP001287282"/>
    </source>
</evidence>
<evidence type="ECO:0000313" key="2">
    <source>
        <dbReference type="EMBL" id="MDV2687426.1"/>
    </source>
</evidence>
<dbReference type="EMBL" id="JAWJBA010000723">
    <property type="protein sequence ID" value="MDV2687426.1"/>
    <property type="molecule type" value="Genomic_DNA"/>
</dbReference>
<proteinExistence type="predicted"/>
<protein>
    <recommendedName>
        <fullName evidence="1">UDP-glucose/GDP-mannose dehydrogenase N-terminal domain-containing protein</fullName>
    </recommendedName>
</protein>
<feature type="non-terminal residue" evidence="2">
    <location>
        <position position="29"/>
    </location>
</feature>
<dbReference type="Gene3D" id="3.40.50.720">
    <property type="entry name" value="NAD(P)-binding Rossmann-like Domain"/>
    <property type="match status" value="1"/>
</dbReference>
<keyword evidence="3" id="KW-1185">Reference proteome</keyword>
<dbReference type="Pfam" id="PF03721">
    <property type="entry name" value="UDPG_MGDP_dh_N"/>
    <property type="match status" value="1"/>
</dbReference>
<dbReference type="Proteomes" id="UP001287282">
    <property type="component" value="Unassembled WGS sequence"/>
</dbReference>
<dbReference type="InterPro" id="IPR036291">
    <property type="entry name" value="NAD(P)-bd_dom_sf"/>
</dbReference>
<dbReference type="InterPro" id="IPR001732">
    <property type="entry name" value="UDP-Glc/GDP-Man_DH_N"/>
</dbReference>